<dbReference type="Gene3D" id="1.25.40.10">
    <property type="entry name" value="Tetratricopeptide repeat domain"/>
    <property type="match status" value="6"/>
</dbReference>
<dbReference type="PROSITE" id="PS50293">
    <property type="entry name" value="TPR_REGION"/>
    <property type="match status" value="5"/>
</dbReference>
<feature type="repeat" description="TPR" evidence="3">
    <location>
        <begin position="464"/>
        <end position="497"/>
    </location>
</feature>
<dbReference type="InterPro" id="IPR011990">
    <property type="entry name" value="TPR-like_helical_dom_sf"/>
</dbReference>
<dbReference type="OrthoDB" id="568198at2"/>
<dbReference type="InterPro" id="IPR013105">
    <property type="entry name" value="TPR_2"/>
</dbReference>
<keyword evidence="6" id="KW-1185">Reference proteome</keyword>
<dbReference type="Pfam" id="PF07719">
    <property type="entry name" value="TPR_2"/>
    <property type="match status" value="1"/>
</dbReference>
<evidence type="ECO:0000256" key="1">
    <source>
        <dbReference type="ARBA" id="ARBA00022737"/>
    </source>
</evidence>
<keyword evidence="1" id="KW-0677">Repeat</keyword>
<feature type="repeat" description="TPR" evidence="3">
    <location>
        <begin position="752"/>
        <end position="785"/>
    </location>
</feature>
<proteinExistence type="predicted"/>
<dbReference type="SMART" id="SM00028">
    <property type="entry name" value="TPR"/>
    <property type="match status" value="12"/>
</dbReference>
<dbReference type="Pfam" id="PF14559">
    <property type="entry name" value="TPR_19"/>
    <property type="match status" value="1"/>
</dbReference>
<dbReference type="PANTHER" id="PTHR44943">
    <property type="entry name" value="CELLULOSE SYNTHASE OPERON PROTEIN C"/>
    <property type="match status" value="1"/>
</dbReference>
<name>A0A7Z9BWP4_9CYAN</name>
<dbReference type="InterPro" id="IPR019734">
    <property type="entry name" value="TPR_rpt"/>
</dbReference>
<feature type="compositionally biased region" description="Polar residues" evidence="4">
    <location>
        <begin position="60"/>
        <end position="71"/>
    </location>
</feature>
<dbReference type="RefSeq" id="WP_083619413.1">
    <property type="nucleotide sequence ID" value="NZ_LR735009.1"/>
</dbReference>
<feature type="repeat" description="TPR" evidence="3">
    <location>
        <begin position="266"/>
        <end position="299"/>
    </location>
</feature>
<feature type="repeat" description="TPR" evidence="3">
    <location>
        <begin position="232"/>
        <end position="265"/>
    </location>
</feature>
<organism evidence="5 6">
    <name type="scientific">Planktothrix paucivesiculata PCC 9631</name>
    <dbReference type="NCBI Taxonomy" id="671071"/>
    <lineage>
        <taxon>Bacteria</taxon>
        <taxon>Bacillati</taxon>
        <taxon>Cyanobacteriota</taxon>
        <taxon>Cyanophyceae</taxon>
        <taxon>Oscillatoriophycideae</taxon>
        <taxon>Oscillatoriales</taxon>
        <taxon>Microcoleaceae</taxon>
        <taxon>Planktothrix</taxon>
    </lineage>
</organism>
<dbReference type="AlphaFoldDB" id="A0A7Z9BWP4"/>
<feature type="repeat" description="TPR" evidence="3">
    <location>
        <begin position="314"/>
        <end position="347"/>
    </location>
</feature>
<dbReference type="SUPFAM" id="SSF48452">
    <property type="entry name" value="TPR-like"/>
    <property type="match status" value="2"/>
</dbReference>
<accession>A0A7Z9BWP4</accession>
<dbReference type="Pfam" id="PF13181">
    <property type="entry name" value="TPR_8"/>
    <property type="match status" value="1"/>
</dbReference>
<feature type="repeat" description="TPR" evidence="3">
    <location>
        <begin position="382"/>
        <end position="415"/>
    </location>
</feature>
<evidence type="ECO:0000256" key="3">
    <source>
        <dbReference type="PROSITE-ProRule" id="PRU00339"/>
    </source>
</evidence>
<feature type="compositionally biased region" description="Low complexity" evidence="4">
    <location>
        <begin position="72"/>
        <end position="90"/>
    </location>
</feature>
<dbReference type="PANTHER" id="PTHR44943:SF8">
    <property type="entry name" value="TPR REPEAT-CONTAINING PROTEIN MJ0263"/>
    <property type="match status" value="1"/>
</dbReference>
<dbReference type="Pfam" id="PF13432">
    <property type="entry name" value="TPR_16"/>
    <property type="match status" value="2"/>
</dbReference>
<protein>
    <submittedName>
        <fullName evidence="5">Uncharacterized protein</fullName>
    </submittedName>
</protein>
<dbReference type="Pfam" id="PF00515">
    <property type="entry name" value="TPR_1"/>
    <property type="match status" value="3"/>
</dbReference>
<evidence type="ECO:0000313" key="5">
    <source>
        <dbReference type="EMBL" id="VXD21265.1"/>
    </source>
</evidence>
<reference evidence="5" key="1">
    <citation type="submission" date="2019-10" db="EMBL/GenBank/DDBJ databases">
        <authorList>
            <consortium name="Genoscope - CEA"/>
            <person name="William W."/>
        </authorList>
    </citation>
    <scope>NUCLEOTIDE SEQUENCE [LARGE SCALE GENOMIC DNA]</scope>
    <source>
        <strain evidence="5">BBR_PRJEB10994</strain>
    </source>
</reference>
<evidence type="ECO:0000256" key="2">
    <source>
        <dbReference type="ARBA" id="ARBA00022803"/>
    </source>
</evidence>
<comment type="caution">
    <text evidence="5">The sequence shown here is derived from an EMBL/GenBank/DDBJ whole genome shotgun (WGS) entry which is preliminary data.</text>
</comment>
<feature type="repeat" description="TPR" evidence="3">
    <location>
        <begin position="430"/>
        <end position="463"/>
    </location>
</feature>
<dbReference type="Proteomes" id="UP000182190">
    <property type="component" value="Unassembled WGS sequence"/>
</dbReference>
<feature type="repeat" description="TPR" evidence="3">
    <location>
        <begin position="718"/>
        <end position="751"/>
    </location>
</feature>
<feature type="region of interest" description="Disordered" evidence="4">
    <location>
        <begin position="60"/>
        <end position="91"/>
    </location>
</feature>
<evidence type="ECO:0000256" key="4">
    <source>
        <dbReference type="SAM" id="MobiDB-lite"/>
    </source>
</evidence>
<feature type="repeat" description="TPR" evidence="3">
    <location>
        <begin position="198"/>
        <end position="231"/>
    </location>
</feature>
<dbReference type="EMBL" id="CZCS02000197">
    <property type="protein sequence ID" value="VXD21265.1"/>
    <property type="molecule type" value="Genomic_DNA"/>
</dbReference>
<feature type="repeat" description="TPR" evidence="3">
    <location>
        <begin position="498"/>
        <end position="531"/>
    </location>
</feature>
<keyword evidence="2 3" id="KW-0802">TPR repeat</keyword>
<gene>
    <name evidence="5" type="ORF">PL9631_560012</name>
</gene>
<dbReference type="PROSITE" id="PS50005">
    <property type="entry name" value="TPR"/>
    <property type="match status" value="11"/>
</dbReference>
<sequence length="798" mass="91831">MSNQQTNNTGVTCGCICISLICSFVFFLCLFIPPFLWFIIIPMGLFWIISIGRSIGSNQASSSNIESAPQPSTSQMQNQPNTTSSSSSTTVDRHGISWIENPTSTTSSSSQTSNPIVDHDFLRGSQHFFDIDELLRNLIGQKDLVSREEFKPGETIYLCVRCQLGYHEESYRFLNNRCNQCETNDKTKAYTLPKQPSFNDYYNQAITLVNQQNYQQAIEQFTRASSLNPNHSDAYVWRSYVYNSLKNYEQALNDSNQAIRLNPNDASAYINRAFAQIELGEYQQAIDDCKKAIRLNPNHVNAHQHLTNANNRLFEQCFNHGNTLFNQEKYQQAIEQFTRALSLKPNHGNAYNHRANAYNYLKNYEQAIDDCNQAIRLNPNDANAYCNRAFAQMELGEYQQAVDDCKEAIRLNPNHVNAHQHLTNAKNRLFDQYFNQGITLVNHKKYQQAIDKFTRALTLNPNHIQVYGWRRDAYIQLGQYQQAIEDCTQIISIDPLDIPAYVRRGFAHLSLGEYQQSLEDSNRAISLGFNQTTAHSWLSQAYVQQGDAHQALEIRAKLDALQNKVTQSSQVSPKILTFDEFLCLDRIVENQENTAQANKILWEDIPKNIQLNVEIDNFSEKQDDNPFEMEFLPQKIPDILLESNELDIDASYDPFKIEILIDQVHEDIEILFEEADHEISTIVLVQELQLAKEKLQATDYEAAIEKFNLVLRYNPDELEAYYHRGIAYAVLGLYSNAIQDFNTTIGLNKSNAEAYFQRGMIYKQTGDYKQAIRDFEFTLFFKPNHSLAYQNKKQLMNL</sequence>
<feature type="repeat" description="TPR" evidence="3">
    <location>
        <begin position="348"/>
        <end position="381"/>
    </location>
</feature>
<dbReference type="InterPro" id="IPR051685">
    <property type="entry name" value="Ycf3/AcsC/BcsC/TPR_MFPF"/>
</dbReference>
<evidence type="ECO:0000313" key="6">
    <source>
        <dbReference type="Proteomes" id="UP000182190"/>
    </source>
</evidence>